<dbReference type="GO" id="GO:0004421">
    <property type="term" value="F:hydroxymethylglutaryl-CoA synthase activity"/>
    <property type="evidence" value="ECO:0007669"/>
    <property type="project" value="InterPro"/>
</dbReference>
<dbReference type="InterPro" id="IPR013528">
    <property type="entry name" value="HMG_CoA_synth_N"/>
</dbReference>
<evidence type="ECO:0000256" key="2">
    <source>
        <dbReference type="ARBA" id="ARBA00022679"/>
    </source>
</evidence>
<dbReference type="SUPFAM" id="SSF53901">
    <property type="entry name" value="Thiolase-like"/>
    <property type="match status" value="2"/>
</dbReference>
<dbReference type="Pfam" id="PF08540">
    <property type="entry name" value="HMG_CoA_synt_C"/>
    <property type="match status" value="1"/>
</dbReference>
<feature type="domain" description="Hydroxymethylglutaryl-coenzyme A synthase N-terminal" evidence="3">
    <location>
        <begin position="3"/>
        <end position="172"/>
    </location>
</feature>
<dbReference type="PANTHER" id="PTHR43323">
    <property type="entry name" value="3-HYDROXY-3-METHYLGLUTARYL COENZYME A SYNTHASE"/>
    <property type="match status" value="1"/>
</dbReference>
<dbReference type="InterPro" id="IPR016039">
    <property type="entry name" value="Thiolase-like"/>
</dbReference>
<organism evidence="5 6">
    <name type="scientific">Flavobacterium fontis</name>
    <dbReference type="NCBI Taxonomy" id="1124188"/>
    <lineage>
        <taxon>Bacteria</taxon>
        <taxon>Pseudomonadati</taxon>
        <taxon>Bacteroidota</taxon>
        <taxon>Flavobacteriia</taxon>
        <taxon>Flavobacteriales</taxon>
        <taxon>Flavobacteriaceae</taxon>
        <taxon>Flavobacterium</taxon>
    </lineage>
</organism>
<dbReference type="AlphaFoldDB" id="A0A1M5D858"/>
<dbReference type="Proteomes" id="UP000184147">
    <property type="component" value="Unassembled WGS sequence"/>
</dbReference>
<evidence type="ECO:0000259" key="4">
    <source>
        <dbReference type="Pfam" id="PF08540"/>
    </source>
</evidence>
<dbReference type="EMBL" id="FQVQ01000014">
    <property type="protein sequence ID" value="SHF62852.1"/>
    <property type="molecule type" value="Genomic_DNA"/>
</dbReference>
<dbReference type="CDD" id="cd00827">
    <property type="entry name" value="init_cond_enzymes"/>
    <property type="match status" value="1"/>
</dbReference>
<dbReference type="Pfam" id="PF01154">
    <property type="entry name" value="HMG_CoA_synt_N"/>
    <property type="match status" value="1"/>
</dbReference>
<evidence type="ECO:0000259" key="3">
    <source>
        <dbReference type="Pfam" id="PF01154"/>
    </source>
</evidence>
<gene>
    <name evidence="5" type="ORF">SAMN05444377_11424</name>
</gene>
<dbReference type="GO" id="GO:0006084">
    <property type="term" value="P:acetyl-CoA metabolic process"/>
    <property type="evidence" value="ECO:0007669"/>
    <property type="project" value="InterPro"/>
</dbReference>
<dbReference type="Gene3D" id="3.40.47.10">
    <property type="match status" value="1"/>
</dbReference>
<dbReference type="STRING" id="1124188.SAMN05444377_11424"/>
<comment type="similarity">
    <text evidence="1">Belongs to the thiolase-like superfamily. HMG-CoA synthase family.</text>
</comment>
<keyword evidence="6" id="KW-1185">Reference proteome</keyword>
<evidence type="ECO:0000313" key="6">
    <source>
        <dbReference type="Proteomes" id="UP000184147"/>
    </source>
</evidence>
<evidence type="ECO:0000256" key="1">
    <source>
        <dbReference type="ARBA" id="ARBA00007061"/>
    </source>
</evidence>
<protein>
    <submittedName>
        <fullName evidence="5">Hydroxymethylglutaryl-CoA synthase</fullName>
    </submittedName>
</protein>
<name>A0A1M5D858_9FLAO</name>
<evidence type="ECO:0000313" key="5">
    <source>
        <dbReference type="EMBL" id="SHF62852.1"/>
    </source>
</evidence>
<dbReference type="InterPro" id="IPR013746">
    <property type="entry name" value="HMG_CoA_synt_C_dom"/>
</dbReference>
<feature type="domain" description="Hydroxymethylglutaryl-coenzyme A synthase C-terminal" evidence="4">
    <location>
        <begin position="310"/>
        <end position="406"/>
    </location>
</feature>
<accession>A0A1M5D858</accession>
<proteinExistence type="inferred from homology"/>
<keyword evidence="2" id="KW-0808">Transferase</keyword>
<dbReference type="PANTHER" id="PTHR43323:SF2">
    <property type="entry name" value="HYDROXYMETHYLGLUTARYL-COA SYNTHASE"/>
    <property type="match status" value="1"/>
</dbReference>
<sequence length="443" mass="49198">MHIGIDFIAFDFPQLYLPIPELAQNRHIEADKLTQGLGLLQMAIPDVSQDVVTFAANAVHRLLEQTQLTPESIARIYVGSESGVDSSKPIGSYIISLLESRYGTRAFKHCDTVDHTFACIGGVDALQSCIDFVRLHPTQKAIVVTSDIAKYDLGSSGEYTQGAGALALLISAQPRIVALDNVTGIATEGVFDFFKPRQTVSKSLITGANDNPEWMGVLENEVTLYKEQPVFDGQYSNTCYINRITEAYHHFKELRPQEGIHFEGWAQLFMHLPYCFQARRTFSSIYAQEKHPEVTGAEDLKAIAKSEAYRSLVAQKIAPSEKASGVMGNLYTGSIFLGMLSGLSQAATQTEELEGQKVGFIAYGSGSKAKVFEGQIQPGWREAIQAVRLFESLDQRKAIDFHTYEKLHKKEIDQPVGTPQGFVLDRIEKENPVLVGARYYKFR</sequence>
<dbReference type="RefSeq" id="WP_073364385.1">
    <property type="nucleotide sequence ID" value="NZ_FQVQ01000014.1"/>
</dbReference>
<reference evidence="5 6" key="1">
    <citation type="submission" date="2016-11" db="EMBL/GenBank/DDBJ databases">
        <authorList>
            <person name="Jaros S."/>
            <person name="Januszkiewicz K."/>
            <person name="Wedrychowicz H."/>
        </authorList>
    </citation>
    <scope>NUCLEOTIDE SEQUENCE [LARGE SCALE GENOMIC DNA]</scope>
    <source>
        <strain evidence="5 6">DSM 25660</strain>
    </source>
</reference>
<dbReference type="OrthoDB" id="9769523at2"/>